<dbReference type="Gene3D" id="2.50.20.10">
    <property type="entry name" value="Lipoprotein localisation LolA/LolB/LppX"/>
    <property type="match status" value="1"/>
</dbReference>
<proteinExistence type="inferred from homology"/>
<comment type="similarity">
    <text evidence="2">Belongs to the RseB family.</text>
</comment>
<dbReference type="PIRSF" id="PIRSF005427">
    <property type="entry name" value="RseB"/>
    <property type="match status" value="1"/>
</dbReference>
<evidence type="ECO:0000313" key="7">
    <source>
        <dbReference type="EMBL" id="MCP1726670.1"/>
    </source>
</evidence>
<gene>
    <name evidence="7" type="ORF">J2T60_000635</name>
</gene>
<dbReference type="Pfam" id="PF17188">
    <property type="entry name" value="MucB_RseB_C"/>
    <property type="match status" value="1"/>
</dbReference>
<reference evidence="7 8" key="1">
    <citation type="submission" date="2022-03" db="EMBL/GenBank/DDBJ databases">
        <title>Genomic Encyclopedia of Type Strains, Phase III (KMG-III): the genomes of soil and plant-associated and newly described type strains.</title>
        <authorList>
            <person name="Whitman W."/>
        </authorList>
    </citation>
    <scope>NUCLEOTIDE SEQUENCE [LARGE SCALE GENOMIC DNA]</scope>
    <source>
        <strain evidence="7 8">BSker1</strain>
    </source>
</reference>
<sequence>MKGLSLPGFLILGLGLTAHHGAFAVPLEDRLNRMGEAVAQLSYQGTFIQVQDGEVETLEVAHRGGEEDSRERLMSLTGSLRELIRDDDTVKCIHSRDSGGEVDLRQSAARFHAHLGRKLGEMEGDFYSLVALGHDRVAGRDTKVVGVRPNDQFRYGFRFWIDEENGMPLRSDMVDPEGAVIQKVMFTQIRFRGDIEDEHLNPVLDAEGEEFATRRAKYSRPKAPERQAPDHDWELGELPAGFELISVREKPRSGDGRLYHFIVSDGLAQVSVFLEPASEAGDGFEGESRMGTVHAFGRHLDRHQLTVVGEVPEATVSAIARSFESAPERLPDGDSAH</sequence>
<dbReference type="Pfam" id="PF03888">
    <property type="entry name" value="MucB_RseB"/>
    <property type="match status" value="1"/>
</dbReference>
<keyword evidence="3" id="KW-0732">Signal</keyword>
<evidence type="ECO:0000313" key="8">
    <source>
        <dbReference type="Proteomes" id="UP001523550"/>
    </source>
</evidence>
<feature type="domain" description="MucB/RseB C-terminal" evidence="6">
    <location>
        <begin position="229"/>
        <end position="323"/>
    </location>
</feature>
<evidence type="ECO:0000259" key="5">
    <source>
        <dbReference type="Pfam" id="PF03888"/>
    </source>
</evidence>
<dbReference type="InterPro" id="IPR033434">
    <property type="entry name" value="MucB/RseB_N"/>
</dbReference>
<dbReference type="RefSeq" id="WP_253445335.1">
    <property type="nucleotide sequence ID" value="NZ_JALJYF010000001.1"/>
</dbReference>
<dbReference type="Gene3D" id="3.30.200.100">
    <property type="entry name" value="MucB/RseB, C-terminal domain"/>
    <property type="match status" value="1"/>
</dbReference>
<accession>A0ABT1G6T8</accession>
<evidence type="ECO:0000256" key="4">
    <source>
        <dbReference type="ARBA" id="ARBA00022764"/>
    </source>
</evidence>
<dbReference type="EMBL" id="JALJYF010000001">
    <property type="protein sequence ID" value="MCP1726670.1"/>
    <property type="molecule type" value="Genomic_DNA"/>
</dbReference>
<organism evidence="7 8">
    <name type="scientific">Natronospira proteinivora</name>
    <dbReference type="NCBI Taxonomy" id="1807133"/>
    <lineage>
        <taxon>Bacteria</taxon>
        <taxon>Pseudomonadati</taxon>
        <taxon>Pseudomonadota</taxon>
        <taxon>Gammaproteobacteria</taxon>
        <taxon>Natronospirales</taxon>
        <taxon>Natronospiraceae</taxon>
        <taxon>Natronospira</taxon>
    </lineage>
</organism>
<dbReference type="InterPro" id="IPR033436">
    <property type="entry name" value="MucB/RseB_C"/>
</dbReference>
<dbReference type="PANTHER" id="PTHR38782">
    <property type="match status" value="1"/>
</dbReference>
<comment type="caution">
    <text evidence="7">The sequence shown here is derived from an EMBL/GenBank/DDBJ whole genome shotgun (WGS) entry which is preliminary data.</text>
</comment>
<evidence type="ECO:0000256" key="3">
    <source>
        <dbReference type="ARBA" id="ARBA00022729"/>
    </source>
</evidence>
<dbReference type="Proteomes" id="UP001523550">
    <property type="component" value="Unassembled WGS sequence"/>
</dbReference>
<dbReference type="CDD" id="cd16327">
    <property type="entry name" value="RseB"/>
    <property type="match status" value="1"/>
</dbReference>
<evidence type="ECO:0000256" key="2">
    <source>
        <dbReference type="ARBA" id="ARBA00008150"/>
    </source>
</evidence>
<keyword evidence="4" id="KW-0574">Periplasm</keyword>
<protein>
    <submittedName>
        <fullName evidence="7">Sigma-E factor negative regulatory protein RseB</fullName>
    </submittedName>
</protein>
<dbReference type="InterPro" id="IPR005588">
    <property type="entry name" value="MucB_RseB"/>
</dbReference>
<dbReference type="InterPro" id="IPR038484">
    <property type="entry name" value="MucB/RseB_C_sf"/>
</dbReference>
<comment type="subcellular location">
    <subcellularLocation>
        <location evidence="1">Periplasm</location>
    </subcellularLocation>
</comment>
<keyword evidence="8" id="KW-1185">Reference proteome</keyword>
<feature type="domain" description="MucB/RseB N-terminal" evidence="5">
    <location>
        <begin position="28"/>
        <end position="203"/>
    </location>
</feature>
<evidence type="ECO:0000256" key="1">
    <source>
        <dbReference type="ARBA" id="ARBA00004418"/>
    </source>
</evidence>
<dbReference type="PANTHER" id="PTHR38782:SF1">
    <property type="entry name" value="SIGMA-E FACTOR REGULATORY PROTEIN RSEB"/>
    <property type="match status" value="1"/>
</dbReference>
<name>A0ABT1G6T8_9GAMM</name>
<evidence type="ECO:0000259" key="6">
    <source>
        <dbReference type="Pfam" id="PF17188"/>
    </source>
</evidence>